<dbReference type="RefSeq" id="WP_379914321.1">
    <property type="nucleotide sequence ID" value="NZ_JBHUDD010000045.1"/>
</dbReference>
<organism evidence="1 2">
    <name type="scientific">Lacimonas salitolerans</name>
    <dbReference type="NCBI Taxonomy" id="1323750"/>
    <lineage>
        <taxon>Bacteria</taxon>
        <taxon>Pseudomonadati</taxon>
        <taxon>Pseudomonadota</taxon>
        <taxon>Alphaproteobacteria</taxon>
        <taxon>Rhodobacterales</taxon>
        <taxon>Paracoccaceae</taxon>
        <taxon>Lacimonas</taxon>
    </lineage>
</organism>
<accession>A0ABW4ECQ2</accession>
<dbReference type="Proteomes" id="UP001597186">
    <property type="component" value="Unassembled WGS sequence"/>
</dbReference>
<gene>
    <name evidence="1" type="ORF">ACFTOW_06860</name>
</gene>
<reference evidence="2" key="1">
    <citation type="journal article" date="2019" name="Int. J. Syst. Evol. Microbiol.">
        <title>The Global Catalogue of Microorganisms (GCM) 10K type strain sequencing project: providing services to taxonomists for standard genome sequencing and annotation.</title>
        <authorList>
            <consortium name="The Broad Institute Genomics Platform"/>
            <consortium name="The Broad Institute Genome Sequencing Center for Infectious Disease"/>
            <person name="Wu L."/>
            <person name="Ma J."/>
        </authorList>
    </citation>
    <scope>NUCLEOTIDE SEQUENCE [LARGE SCALE GENOMIC DNA]</scope>
    <source>
        <strain evidence="2">CGMCC 1.12477</strain>
    </source>
</reference>
<comment type="caution">
    <text evidence="1">The sequence shown here is derived from an EMBL/GenBank/DDBJ whole genome shotgun (WGS) entry which is preliminary data.</text>
</comment>
<dbReference type="EMBL" id="JBHUDD010000045">
    <property type="protein sequence ID" value="MFD1509118.1"/>
    <property type="molecule type" value="Genomic_DNA"/>
</dbReference>
<protein>
    <recommendedName>
        <fullName evidence="3">Anti-bacteriophage protein A/HamA C-terminal domain-containing protein</fullName>
    </recommendedName>
</protein>
<evidence type="ECO:0000313" key="2">
    <source>
        <dbReference type="Proteomes" id="UP001597186"/>
    </source>
</evidence>
<name>A0ABW4ECQ2_9RHOB</name>
<evidence type="ECO:0000313" key="1">
    <source>
        <dbReference type="EMBL" id="MFD1509118.1"/>
    </source>
</evidence>
<keyword evidence="2" id="KW-1185">Reference proteome</keyword>
<proteinExistence type="predicted"/>
<evidence type="ECO:0008006" key="3">
    <source>
        <dbReference type="Google" id="ProtNLM"/>
    </source>
</evidence>
<sequence>MIRFRRVALSPLNAWLVAKPVTRSHRKYELRVWREVNDNFAALRDELIDYAQEALDDARVRIRKGFEDKLSPFSDPVDDPAAHYPAMLNRITLQGYLGETLAGLAVEHFGAFGKTDWHVPAFLFRFHDQEFQHLDLINERILMGEPHDRDAEKEKRPGRTGDDALAFRLDAQGKITHVLALEAKCLAKSNTETISEAHSKLAAGTQRPSGIRELITLLSDYEADAAQEWVARLLELYRDGFRTAKRRDSLAYTVGHWPVRPASRVSWLPSDAPHTSYTADRRLEAMEFQLEDLKGLVDTLYRGRDV</sequence>